<dbReference type="PANTHER" id="PTHR31949:SF3">
    <property type="entry name" value="RUN_FYVE DOMAIN PROTEIN"/>
    <property type="match status" value="1"/>
</dbReference>
<feature type="region of interest" description="Disordered" evidence="1">
    <location>
        <begin position="876"/>
        <end position="958"/>
    </location>
</feature>
<dbReference type="PANTHER" id="PTHR31949">
    <property type="entry name" value="GASTRIC MUCIN-LIKE PROTEIN"/>
    <property type="match status" value="1"/>
</dbReference>
<comment type="caution">
    <text evidence="2">The sequence shown here is derived from an EMBL/GenBank/DDBJ whole genome shotgun (WGS) entry which is preliminary data.</text>
</comment>
<proteinExistence type="predicted"/>
<name>A0ABQ5IRB3_9ASTR</name>
<reference evidence="2" key="2">
    <citation type="submission" date="2022-01" db="EMBL/GenBank/DDBJ databases">
        <authorList>
            <person name="Yamashiro T."/>
            <person name="Shiraishi A."/>
            <person name="Satake H."/>
            <person name="Nakayama K."/>
        </authorList>
    </citation>
    <scope>NUCLEOTIDE SEQUENCE</scope>
</reference>
<feature type="region of interest" description="Disordered" evidence="1">
    <location>
        <begin position="1"/>
        <end position="29"/>
    </location>
</feature>
<feature type="compositionally biased region" description="Basic residues" evidence="1">
    <location>
        <begin position="902"/>
        <end position="912"/>
    </location>
</feature>
<feature type="region of interest" description="Disordered" evidence="1">
    <location>
        <begin position="694"/>
        <end position="719"/>
    </location>
</feature>
<feature type="compositionally biased region" description="Low complexity" evidence="1">
    <location>
        <begin position="216"/>
        <end position="240"/>
    </location>
</feature>
<feature type="compositionally biased region" description="Polar residues" evidence="1">
    <location>
        <begin position="333"/>
        <end position="348"/>
    </location>
</feature>
<feature type="compositionally biased region" description="Low complexity" evidence="1">
    <location>
        <begin position="284"/>
        <end position="305"/>
    </location>
</feature>
<feature type="region of interest" description="Disordered" evidence="1">
    <location>
        <begin position="393"/>
        <end position="419"/>
    </location>
</feature>
<protein>
    <submittedName>
        <fullName evidence="2">Uncharacterized protein</fullName>
    </submittedName>
</protein>
<feature type="region of interest" description="Disordered" evidence="1">
    <location>
        <begin position="111"/>
        <end position="308"/>
    </location>
</feature>
<accession>A0ABQ5IRB3</accession>
<feature type="compositionally biased region" description="Low complexity" evidence="1">
    <location>
        <begin position="176"/>
        <end position="204"/>
    </location>
</feature>
<feature type="compositionally biased region" description="Polar residues" evidence="1">
    <location>
        <begin position="151"/>
        <end position="170"/>
    </location>
</feature>
<organism evidence="2 3">
    <name type="scientific">Tanacetum coccineum</name>
    <dbReference type="NCBI Taxonomy" id="301880"/>
    <lineage>
        <taxon>Eukaryota</taxon>
        <taxon>Viridiplantae</taxon>
        <taxon>Streptophyta</taxon>
        <taxon>Embryophyta</taxon>
        <taxon>Tracheophyta</taxon>
        <taxon>Spermatophyta</taxon>
        <taxon>Magnoliopsida</taxon>
        <taxon>eudicotyledons</taxon>
        <taxon>Gunneridae</taxon>
        <taxon>Pentapetalae</taxon>
        <taxon>asterids</taxon>
        <taxon>campanulids</taxon>
        <taxon>Asterales</taxon>
        <taxon>Asteraceae</taxon>
        <taxon>Asteroideae</taxon>
        <taxon>Anthemideae</taxon>
        <taxon>Anthemidinae</taxon>
        <taxon>Tanacetum</taxon>
    </lineage>
</organism>
<feature type="compositionally biased region" description="Basic and acidic residues" evidence="1">
    <location>
        <begin position="115"/>
        <end position="127"/>
    </location>
</feature>
<sequence>MAPSPALRRSPGREPRTDNHKRGRSFESGGLCLKQRDDDLALFNEVQSRGKDNFLLESNNDFEDIFTNKLLHFSDNKLGINIPARGESSDFLHAEEEKNDYEWLLTPPDTPLFRSLDDEAPRVDVQRGRPRTQPISISRSSTMEKSHRSSRGSASPNRVSVSPQSHNSTFEVRGRASSAPSASTPTKLKSTTTSLRKSSPSRKPSPVPHASTPTNLRRLSTGSTGSTSSKGSRGSSPSPKVNAWQSTIPGFSTEVPPNLRTSLADRPASFVRGSSPASRNSRQSMSPTASRSISSSHSKGSVGSSVDDDMESFSSALVASRQRFNSRRGGGFQNYNKPSRTVSSSSAPKRSFDLALRQMDHKKGPQNMFRPLLSSVPSSTIHVGLSMNSSVTTSSNASSGIRAQNPKTSHDDATTGNVKMQGCDVDDDEVFVIEKDDAINDGSHSAPLNPATLLICSQCGCEYSPIGLVQTDTNLCEDCVGSHSTLTIIEKEGVIVEDGHFLSEVNAQSGQHDDLVKDCHFLSEECEVKKVNNEMVGYPNSKVDSLEGAYSPLTIVDQIGAVEVKAQSGRHDDFVKDELSLSEITFSRSQSEKCDGKRVEFSKSKVESLGAGISILLKRSSSIKGAVVRKTNFSASSISYDDLSYVRDTTISMRSVSASSSVDFGVNKQTDPTRFRRQLSGTKSEMESYKYDQNVKHQRSGSSFDSFEKNAQENNETCSEDDANNFQVTLNQAHVEEAAEIQKAEDVEPDGTDTLETRTFEKDGTDVAEVPLDAISEGECDQMGQASSAASKCDDNSSLLEELQDDIIGTLRTYAPRFFVAEESIVLVDQNGGLKRRSLTLEEATDTILFCSSIVHSLARNAATIAIEKENAIDPLNENGSWPLIPATRKSDLHKPEYQSQKKTKRSSQSHKPKQEKEPETEPTDIYKTETEGKTEIPRTRIVGFRDLDNGESKKPPMLESKCNCIIM</sequence>
<evidence type="ECO:0000313" key="3">
    <source>
        <dbReference type="Proteomes" id="UP001151760"/>
    </source>
</evidence>
<evidence type="ECO:0000256" key="1">
    <source>
        <dbReference type="SAM" id="MobiDB-lite"/>
    </source>
</evidence>
<feature type="compositionally biased region" description="Basic and acidic residues" evidence="1">
    <location>
        <begin position="11"/>
        <end position="20"/>
    </location>
</feature>
<reference evidence="2" key="1">
    <citation type="journal article" date="2022" name="Int. J. Mol. Sci.">
        <title>Draft Genome of Tanacetum Coccineum: Genomic Comparison of Closely Related Tanacetum-Family Plants.</title>
        <authorList>
            <person name="Yamashiro T."/>
            <person name="Shiraishi A."/>
            <person name="Nakayama K."/>
            <person name="Satake H."/>
        </authorList>
    </citation>
    <scope>NUCLEOTIDE SEQUENCE</scope>
</reference>
<evidence type="ECO:0000313" key="2">
    <source>
        <dbReference type="EMBL" id="GJU01813.1"/>
    </source>
</evidence>
<feature type="region of interest" description="Disordered" evidence="1">
    <location>
        <begin position="323"/>
        <end position="350"/>
    </location>
</feature>
<feature type="compositionally biased region" description="Basic and acidic residues" evidence="1">
    <location>
        <begin position="913"/>
        <end position="957"/>
    </location>
</feature>
<dbReference type="EMBL" id="BQNB010020999">
    <property type="protein sequence ID" value="GJU01813.1"/>
    <property type="molecule type" value="Genomic_DNA"/>
</dbReference>
<dbReference type="Proteomes" id="UP001151760">
    <property type="component" value="Unassembled WGS sequence"/>
</dbReference>
<keyword evidence="3" id="KW-1185">Reference proteome</keyword>
<gene>
    <name evidence="2" type="ORF">Tco_1112151</name>
</gene>